<evidence type="ECO:0000256" key="4">
    <source>
        <dbReference type="ARBA" id="ARBA00022989"/>
    </source>
</evidence>
<evidence type="ECO:0000313" key="13">
    <source>
        <dbReference type="EMBL" id="AWT50640.1"/>
    </source>
</evidence>
<feature type="transmembrane region" description="Helical" evidence="11">
    <location>
        <begin position="269"/>
        <end position="292"/>
    </location>
</feature>
<feature type="region of interest" description="Disordered" evidence="10">
    <location>
        <begin position="163"/>
        <end position="184"/>
    </location>
</feature>
<dbReference type="InterPro" id="IPR000276">
    <property type="entry name" value="GPCR_Rhodpsn"/>
</dbReference>
<feature type="transmembrane region" description="Helical" evidence="11">
    <location>
        <begin position="81"/>
        <end position="106"/>
    </location>
</feature>
<feature type="transmembrane region" description="Helical" evidence="11">
    <location>
        <begin position="39"/>
        <end position="61"/>
    </location>
</feature>
<dbReference type="InterPro" id="IPR017452">
    <property type="entry name" value="GPCR_Rhodpsn_7TM"/>
</dbReference>
<feature type="compositionally biased region" description="Acidic residues" evidence="10">
    <location>
        <begin position="167"/>
        <end position="179"/>
    </location>
</feature>
<evidence type="ECO:0000256" key="8">
    <source>
        <dbReference type="ARBA" id="ARBA00023224"/>
    </source>
</evidence>
<comment type="subcellular location">
    <subcellularLocation>
        <location evidence="1">Membrane</location>
        <topology evidence="1">Multi-pass membrane protein</topology>
    </subcellularLocation>
</comment>
<evidence type="ECO:0000256" key="2">
    <source>
        <dbReference type="ARBA" id="ARBA00010663"/>
    </source>
</evidence>
<evidence type="ECO:0000256" key="1">
    <source>
        <dbReference type="ARBA" id="ARBA00004141"/>
    </source>
</evidence>
<name>A0A2U9PFU9_DIACI</name>
<reference evidence="13" key="1">
    <citation type="submission" date="2017-11" db="EMBL/GenBank/DDBJ databases">
        <title>Characterization and expression profiling of neuropeptides and their receptors in the Asian Citrus Psyllid, Diaphorina citri.</title>
        <authorList>
            <person name="Wang Z."/>
            <person name="Zeng X."/>
        </authorList>
    </citation>
    <scope>NUCLEOTIDE SEQUENCE</scope>
</reference>
<evidence type="ECO:0000256" key="9">
    <source>
        <dbReference type="RuleBase" id="RU000688"/>
    </source>
</evidence>
<dbReference type="GO" id="GO:0004930">
    <property type="term" value="F:G protein-coupled receptor activity"/>
    <property type="evidence" value="ECO:0007669"/>
    <property type="project" value="UniProtKB-KW"/>
</dbReference>
<proteinExistence type="evidence at transcript level"/>
<dbReference type="PROSITE" id="PS00237">
    <property type="entry name" value="G_PROTEIN_RECEP_F1_1"/>
    <property type="match status" value="1"/>
</dbReference>
<dbReference type="PRINTS" id="PR00237">
    <property type="entry name" value="GPCRRHODOPSN"/>
</dbReference>
<evidence type="ECO:0000256" key="11">
    <source>
        <dbReference type="SAM" id="Phobius"/>
    </source>
</evidence>
<evidence type="ECO:0000259" key="12">
    <source>
        <dbReference type="PROSITE" id="PS50262"/>
    </source>
</evidence>
<keyword evidence="4 11" id="KW-1133">Transmembrane helix</keyword>
<keyword evidence="8 9" id="KW-0807">Transducer</keyword>
<feature type="transmembrane region" description="Helical" evidence="11">
    <location>
        <begin position="6"/>
        <end position="27"/>
    </location>
</feature>
<dbReference type="Pfam" id="PF00001">
    <property type="entry name" value="7tm_1"/>
    <property type="match status" value="1"/>
</dbReference>
<keyword evidence="6 11" id="KW-0472">Membrane</keyword>
<keyword evidence="7 9" id="KW-0675">Receptor</keyword>
<keyword evidence="3 9" id="KW-0812">Transmembrane</keyword>
<dbReference type="AlphaFoldDB" id="A0A2U9PFU9"/>
<organism evidence="13">
    <name type="scientific">Diaphorina citri</name>
    <name type="common">Asian citrus psyllid</name>
    <dbReference type="NCBI Taxonomy" id="121845"/>
    <lineage>
        <taxon>Eukaryota</taxon>
        <taxon>Metazoa</taxon>
        <taxon>Ecdysozoa</taxon>
        <taxon>Arthropoda</taxon>
        <taxon>Hexapoda</taxon>
        <taxon>Insecta</taxon>
        <taxon>Pterygota</taxon>
        <taxon>Neoptera</taxon>
        <taxon>Paraneoptera</taxon>
        <taxon>Hemiptera</taxon>
        <taxon>Sternorrhyncha</taxon>
        <taxon>Psylloidea</taxon>
        <taxon>Psyllidae</taxon>
        <taxon>Diaphorininae</taxon>
        <taxon>Diaphorina</taxon>
    </lineage>
</organism>
<dbReference type="SUPFAM" id="SSF81321">
    <property type="entry name" value="Family A G protein-coupled receptor-like"/>
    <property type="match status" value="1"/>
</dbReference>
<dbReference type="GO" id="GO:0016020">
    <property type="term" value="C:membrane"/>
    <property type="evidence" value="ECO:0007669"/>
    <property type="project" value="UniProtKB-SubCell"/>
</dbReference>
<evidence type="ECO:0000256" key="7">
    <source>
        <dbReference type="ARBA" id="ARBA00023170"/>
    </source>
</evidence>
<dbReference type="PROSITE" id="PS50262">
    <property type="entry name" value="G_PROTEIN_RECEP_F1_2"/>
    <property type="match status" value="1"/>
</dbReference>
<dbReference type="PANTHER" id="PTHR24238">
    <property type="entry name" value="G-PROTEIN COUPLED RECEPTOR"/>
    <property type="match status" value="1"/>
</dbReference>
<sequence>MMIYFQNVPVAASTISVMMMSLDRYLYLQHKNRRDFYMIPIIWISTFLIHVPQAVMTSSFTSDVTQDSFCLVDWTDDILESGYTCIHATLVFIIPCLTVIICHHAVGHQLYVTSLKAAAASGEIPLPMPILPSRPKEMIVIASIHPPKLIHIRPPVKTTILRIEEEREREDDDDDDNENKDDNKSIKKKIQADLKYLNRQTEKFKQRRKKKKKPDANAKKISPNKRRLANMLFILGVVFGVCWLPYVLGKLYVQVSFHTGMPRSSFHEHLVSLFWLLGLAHSAVNPVIYCLLNRRSLHINKTNRYRPNLFTRHKPASNKHFRPPSSTNEAALGIFHPKYTKMPPKNGNNNVVQRRESSFFLP</sequence>
<evidence type="ECO:0000256" key="3">
    <source>
        <dbReference type="ARBA" id="ARBA00022692"/>
    </source>
</evidence>
<evidence type="ECO:0000256" key="10">
    <source>
        <dbReference type="SAM" id="MobiDB-lite"/>
    </source>
</evidence>
<evidence type="ECO:0000256" key="6">
    <source>
        <dbReference type="ARBA" id="ARBA00023136"/>
    </source>
</evidence>
<accession>A0A2U9PFU9</accession>
<dbReference type="EMBL" id="MG550206">
    <property type="protein sequence ID" value="AWT50640.1"/>
    <property type="molecule type" value="mRNA"/>
</dbReference>
<comment type="similarity">
    <text evidence="2 9">Belongs to the G-protein coupled receptor 1 family.</text>
</comment>
<protein>
    <submittedName>
        <fullName evidence="13">Neuropeptide receptor</fullName>
    </submittedName>
</protein>
<feature type="domain" description="G-protein coupled receptors family 1 profile" evidence="12">
    <location>
        <begin position="1"/>
        <end position="289"/>
    </location>
</feature>
<keyword evidence="5 9" id="KW-0297">G-protein coupled receptor</keyword>
<feature type="transmembrane region" description="Helical" evidence="11">
    <location>
        <begin position="228"/>
        <end position="249"/>
    </location>
</feature>
<dbReference type="Gene3D" id="1.20.1070.10">
    <property type="entry name" value="Rhodopsin 7-helix transmembrane proteins"/>
    <property type="match status" value="1"/>
</dbReference>
<evidence type="ECO:0000256" key="5">
    <source>
        <dbReference type="ARBA" id="ARBA00023040"/>
    </source>
</evidence>